<evidence type="ECO:0000256" key="7">
    <source>
        <dbReference type="ARBA" id="ARBA00022984"/>
    </source>
</evidence>
<accession>A0A6J7D419</accession>
<keyword evidence="8" id="KW-0131">Cell cycle</keyword>
<keyword evidence="2" id="KW-0436">Ligase</keyword>
<evidence type="ECO:0000256" key="5">
    <source>
        <dbReference type="ARBA" id="ARBA00022840"/>
    </source>
</evidence>
<reference evidence="13" key="1">
    <citation type="submission" date="2020-05" db="EMBL/GenBank/DDBJ databases">
        <authorList>
            <person name="Chiriac C."/>
            <person name="Salcher M."/>
            <person name="Ghai R."/>
            <person name="Kavagutti S V."/>
        </authorList>
    </citation>
    <scope>NUCLEOTIDE SEQUENCE</scope>
</reference>
<dbReference type="GO" id="GO:0071555">
    <property type="term" value="P:cell wall organization"/>
    <property type="evidence" value="ECO:0007669"/>
    <property type="project" value="UniProtKB-KW"/>
</dbReference>
<keyword evidence="5" id="KW-0067">ATP-binding</keyword>
<dbReference type="PANTHER" id="PTHR43024">
    <property type="entry name" value="UDP-N-ACETYLMURAMOYL-TRIPEPTIDE--D-ALANYL-D-ALANINE LIGASE"/>
    <property type="match status" value="1"/>
</dbReference>
<dbReference type="AlphaFoldDB" id="A0A6J7D419"/>
<dbReference type="NCBIfam" id="TIGR01143">
    <property type="entry name" value="murF"/>
    <property type="match status" value="1"/>
</dbReference>
<evidence type="ECO:0000256" key="9">
    <source>
        <dbReference type="ARBA" id="ARBA00023316"/>
    </source>
</evidence>
<keyword evidence="9" id="KW-0961">Cell wall biogenesis/degradation</keyword>
<dbReference type="Gene3D" id="3.40.1390.10">
    <property type="entry name" value="MurE/MurF, N-terminal domain"/>
    <property type="match status" value="1"/>
</dbReference>
<feature type="domain" description="Mur ligase C-terminal" evidence="11">
    <location>
        <begin position="314"/>
        <end position="434"/>
    </location>
</feature>
<dbReference type="GO" id="GO:0047480">
    <property type="term" value="F:UDP-N-acetylmuramoyl-tripeptide-D-alanyl-D-alanine ligase activity"/>
    <property type="evidence" value="ECO:0007669"/>
    <property type="project" value="InterPro"/>
</dbReference>
<dbReference type="InterPro" id="IPR036565">
    <property type="entry name" value="Mur-like_cat_sf"/>
</dbReference>
<gene>
    <name evidence="13" type="ORF">UFOPK3444_00296</name>
</gene>
<evidence type="ECO:0000259" key="11">
    <source>
        <dbReference type="Pfam" id="PF02875"/>
    </source>
</evidence>
<evidence type="ECO:0000256" key="10">
    <source>
        <dbReference type="ARBA" id="ARBA00031461"/>
    </source>
</evidence>
<dbReference type="InterPro" id="IPR013221">
    <property type="entry name" value="Mur_ligase_cen"/>
</dbReference>
<dbReference type="HAMAP" id="MF_02019">
    <property type="entry name" value="MurF"/>
    <property type="match status" value="1"/>
</dbReference>
<evidence type="ECO:0000256" key="4">
    <source>
        <dbReference type="ARBA" id="ARBA00022741"/>
    </source>
</evidence>
<keyword evidence="6" id="KW-0133">Cell shape</keyword>
<feature type="domain" description="Mur ligase central" evidence="12">
    <location>
        <begin position="114"/>
        <end position="293"/>
    </location>
</feature>
<protein>
    <recommendedName>
        <fullName evidence="10">UDP-MurNAc-pentapeptide synthetase</fullName>
    </recommendedName>
</protein>
<evidence type="ECO:0000256" key="8">
    <source>
        <dbReference type="ARBA" id="ARBA00023306"/>
    </source>
</evidence>
<evidence type="ECO:0000256" key="1">
    <source>
        <dbReference type="ARBA" id="ARBA00022490"/>
    </source>
</evidence>
<dbReference type="EMBL" id="CAFBLU010000003">
    <property type="protein sequence ID" value="CAB4863179.1"/>
    <property type="molecule type" value="Genomic_DNA"/>
</dbReference>
<dbReference type="InterPro" id="IPR051046">
    <property type="entry name" value="MurCDEF_CellWall_CoF430Synth"/>
</dbReference>
<dbReference type="InterPro" id="IPR005863">
    <property type="entry name" value="UDP-N-AcMur_synth"/>
</dbReference>
<evidence type="ECO:0000256" key="2">
    <source>
        <dbReference type="ARBA" id="ARBA00022598"/>
    </source>
</evidence>
<dbReference type="Gene3D" id="3.40.1190.10">
    <property type="entry name" value="Mur-like, catalytic domain"/>
    <property type="match status" value="1"/>
</dbReference>
<dbReference type="InterPro" id="IPR035911">
    <property type="entry name" value="MurE/MurF_N"/>
</dbReference>
<keyword evidence="1" id="KW-0963">Cytoplasm</keyword>
<dbReference type="GO" id="GO:0009252">
    <property type="term" value="P:peptidoglycan biosynthetic process"/>
    <property type="evidence" value="ECO:0007669"/>
    <property type="project" value="UniProtKB-KW"/>
</dbReference>
<keyword evidence="4" id="KW-0547">Nucleotide-binding</keyword>
<organism evidence="13">
    <name type="scientific">freshwater metagenome</name>
    <dbReference type="NCBI Taxonomy" id="449393"/>
    <lineage>
        <taxon>unclassified sequences</taxon>
        <taxon>metagenomes</taxon>
        <taxon>ecological metagenomes</taxon>
    </lineage>
</organism>
<evidence type="ECO:0000256" key="3">
    <source>
        <dbReference type="ARBA" id="ARBA00022618"/>
    </source>
</evidence>
<keyword evidence="7" id="KW-0573">Peptidoglycan synthesis</keyword>
<evidence type="ECO:0000256" key="6">
    <source>
        <dbReference type="ARBA" id="ARBA00022960"/>
    </source>
</evidence>
<keyword evidence="3" id="KW-0132">Cell division</keyword>
<dbReference type="SUPFAM" id="SSF53244">
    <property type="entry name" value="MurD-like peptide ligases, peptide-binding domain"/>
    <property type="match status" value="1"/>
</dbReference>
<proteinExistence type="inferred from homology"/>
<dbReference type="InterPro" id="IPR004101">
    <property type="entry name" value="Mur_ligase_C"/>
</dbReference>
<dbReference type="Pfam" id="PF08245">
    <property type="entry name" value="Mur_ligase_M"/>
    <property type="match status" value="1"/>
</dbReference>
<sequence>MSRASFTAQEIADITGAQLVNAGQGHPNGFSSDSREIELGNLFIGIPGERVDGGTKTAEAISAGAWGGLVSPAGADGLVLPQTGGLLVHPDPVEALGLLAAAWRSQLSCPVIAITGSTGKTSTKDILGAILGSAGTTFSSAGNRNTEVGLPLELLRIDDEVSFVVLELAMRAEGEIAHLTQIAAPTVGVVLNAGPVHLETLGSIEAVAKAKAELIAGLPLGGVSVTPALDGLLAPYLRPELRSVTFGPGGDCRLVGSEGRTLTVDLAGDEYMVEVDFDQPHNRLNLLAAVAAAGAVGVQPPKRLKVPFSGLRGQRKAIEGGIVVIDDCYNANPMSMRAALADLSEESLRRGGRAVAVLGDMLELGPDEVSLHTQLGADILAAGVDVLVTVGPLSAVSGKAFGATAVVVESAQEASERLADLVQSGDTVLVKGSRGIGLEVVAQSLGAVDG</sequence>
<dbReference type="GO" id="GO:0008360">
    <property type="term" value="P:regulation of cell shape"/>
    <property type="evidence" value="ECO:0007669"/>
    <property type="project" value="UniProtKB-KW"/>
</dbReference>
<dbReference type="GO" id="GO:0051301">
    <property type="term" value="P:cell division"/>
    <property type="evidence" value="ECO:0007669"/>
    <property type="project" value="UniProtKB-KW"/>
</dbReference>
<dbReference type="Pfam" id="PF02875">
    <property type="entry name" value="Mur_ligase_C"/>
    <property type="match status" value="1"/>
</dbReference>
<evidence type="ECO:0000313" key="13">
    <source>
        <dbReference type="EMBL" id="CAB4863179.1"/>
    </source>
</evidence>
<dbReference type="Gene3D" id="3.90.190.20">
    <property type="entry name" value="Mur ligase, C-terminal domain"/>
    <property type="match status" value="1"/>
</dbReference>
<evidence type="ECO:0000259" key="12">
    <source>
        <dbReference type="Pfam" id="PF08245"/>
    </source>
</evidence>
<dbReference type="InterPro" id="IPR036615">
    <property type="entry name" value="Mur_ligase_C_dom_sf"/>
</dbReference>
<dbReference type="SUPFAM" id="SSF63418">
    <property type="entry name" value="MurE/MurF N-terminal domain"/>
    <property type="match status" value="1"/>
</dbReference>
<dbReference type="GO" id="GO:0005524">
    <property type="term" value="F:ATP binding"/>
    <property type="evidence" value="ECO:0007669"/>
    <property type="project" value="UniProtKB-KW"/>
</dbReference>
<dbReference type="PANTHER" id="PTHR43024:SF1">
    <property type="entry name" value="UDP-N-ACETYLMURAMOYL-TRIPEPTIDE--D-ALANYL-D-ALANINE LIGASE"/>
    <property type="match status" value="1"/>
</dbReference>
<dbReference type="SUPFAM" id="SSF53623">
    <property type="entry name" value="MurD-like peptide ligases, catalytic domain"/>
    <property type="match status" value="1"/>
</dbReference>
<name>A0A6J7D419_9ZZZZ</name>